<sequence length="581" mass="64758">MSTQESTKVPPDGKWGWMIVLAYAINGRIINGTKYCSQVSTLSVLQGFVLVFKDTFPLFGFNATQGAIIINTNLAFGMILGLINGPLLRCFGYRKMAMIGSLMYSIGVTATAFVTSFTLIMLFYGIFASLGTCITTSAFSYALNSYFTSKRSRAMSLAVTLIGLGPIIVPQVTTFLISYYGFQGTILLYGAFSLHSLVGSMLLHPLKWHTKDAIETKVGNEESLKNEKDEKNISFQDEESLKNSVLDLSNTVRKRRTTVSSIDHNAEIGSIYGIDIPYARQMSESLSVSLGERELDMYRIVENGQAKKEHSMKIFEEKPLEKYYSNIKDSETNNYDLQRAMESNSLLQINATSTMSNIKTDDNEKYDKKKSKLRICSTITELFDLDLLRDPIYVNLMLGMSIAIFAEVNFSQLTPFILMDMKLSTNQIAAVMSIIASVDLVFRILAPFLGEWLNQPPRIMYLISLCFLIFSRSSLLFVSGFFSMISVAVGLGVAKGIRSVYMSLVIPSYVPIQRLPNAAGIQMIMNGVILLTGGPMLGIMRDRIGSYTSCIIMINCITAFTVIIWTVEILIVRSRKSQEIK</sequence>
<gene>
    <name evidence="2" type="ORF">WH47_02536</name>
</gene>
<dbReference type="EMBL" id="KQ414716">
    <property type="protein sequence ID" value="KOC62833.1"/>
    <property type="molecule type" value="Genomic_DNA"/>
</dbReference>
<feature type="transmembrane region" description="Helical" evidence="1">
    <location>
        <begin position="186"/>
        <end position="203"/>
    </location>
</feature>
<dbReference type="Pfam" id="PF07690">
    <property type="entry name" value="MFS_1"/>
    <property type="match status" value="2"/>
</dbReference>
<name>A0A0L7QW24_9HYME</name>
<feature type="transmembrane region" description="Helical" evidence="1">
    <location>
        <begin position="155"/>
        <end position="180"/>
    </location>
</feature>
<protein>
    <submittedName>
        <fullName evidence="2">Monocarboxylate transporter 9</fullName>
    </submittedName>
</protein>
<dbReference type="GO" id="GO:0008028">
    <property type="term" value="F:monocarboxylic acid transmembrane transporter activity"/>
    <property type="evidence" value="ECO:0007669"/>
    <property type="project" value="TreeGrafter"/>
</dbReference>
<feature type="transmembrane region" description="Helical" evidence="1">
    <location>
        <begin position="518"/>
        <end position="540"/>
    </location>
</feature>
<accession>A0A0L7QW24</accession>
<evidence type="ECO:0000313" key="3">
    <source>
        <dbReference type="Proteomes" id="UP000053825"/>
    </source>
</evidence>
<dbReference type="Proteomes" id="UP000053825">
    <property type="component" value="Unassembled WGS sequence"/>
</dbReference>
<feature type="transmembrane region" description="Helical" evidence="1">
    <location>
        <begin position="428"/>
        <end position="446"/>
    </location>
</feature>
<dbReference type="InterPro" id="IPR050327">
    <property type="entry name" value="Proton-linked_MCT"/>
</dbReference>
<reference evidence="2 3" key="1">
    <citation type="submission" date="2015-07" db="EMBL/GenBank/DDBJ databases">
        <title>The genome of Habropoda laboriosa.</title>
        <authorList>
            <person name="Pan H."/>
            <person name="Kapheim K."/>
        </authorList>
    </citation>
    <scope>NUCLEOTIDE SEQUENCE [LARGE SCALE GENOMIC DNA]</scope>
    <source>
        <strain evidence="2">0110345459</strain>
    </source>
</reference>
<feature type="transmembrane region" description="Helical" evidence="1">
    <location>
        <begin position="546"/>
        <end position="572"/>
    </location>
</feature>
<dbReference type="STRING" id="597456.A0A0L7QW24"/>
<keyword evidence="1" id="KW-0812">Transmembrane</keyword>
<feature type="transmembrane region" description="Helical" evidence="1">
    <location>
        <begin position="121"/>
        <end position="143"/>
    </location>
</feature>
<keyword evidence="1" id="KW-0472">Membrane</keyword>
<dbReference type="InterPro" id="IPR011701">
    <property type="entry name" value="MFS"/>
</dbReference>
<dbReference type="AlphaFoldDB" id="A0A0L7QW24"/>
<dbReference type="OrthoDB" id="410267at2759"/>
<feature type="transmembrane region" description="Helical" evidence="1">
    <location>
        <begin position="484"/>
        <end position="506"/>
    </location>
</feature>
<feature type="transmembrane region" description="Helical" evidence="1">
    <location>
        <begin position="63"/>
        <end position="84"/>
    </location>
</feature>
<dbReference type="PANTHER" id="PTHR11360:SF237">
    <property type="entry name" value="MONOCARBOXYLATE TRANSPORTER 12-B-LIKE PROTEIN"/>
    <property type="match status" value="1"/>
</dbReference>
<evidence type="ECO:0000256" key="1">
    <source>
        <dbReference type="SAM" id="Phobius"/>
    </source>
</evidence>
<dbReference type="Gene3D" id="1.20.1250.20">
    <property type="entry name" value="MFS general substrate transporter like domains"/>
    <property type="match status" value="2"/>
</dbReference>
<evidence type="ECO:0000313" key="2">
    <source>
        <dbReference type="EMBL" id="KOC62833.1"/>
    </source>
</evidence>
<organism evidence="2 3">
    <name type="scientific">Habropoda laboriosa</name>
    <dbReference type="NCBI Taxonomy" id="597456"/>
    <lineage>
        <taxon>Eukaryota</taxon>
        <taxon>Metazoa</taxon>
        <taxon>Ecdysozoa</taxon>
        <taxon>Arthropoda</taxon>
        <taxon>Hexapoda</taxon>
        <taxon>Insecta</taxon>
        <taxon>Pterygota</taxon>
        <taxon>Neoptera</taxon>
        <taxon>Endopterygota</taxon>
        <taxon>Hymenoptera</taxon>
        <taxon>Apocrita</taxon>
        <taxon>Aculeata</taxon>
        <taxon>Apoidea</taxon>
        <taxon>Anthophila</taxon>
        <taxon>Apidae</taxon>
        <taxon>Habropoda</taxon>
    </lineage>
</organism>
<dbReference type="InterPro" id="IPR036259">
    <property type="entry name" value="MFS_trans_sf"/>
</dbReference>
<keyword evidence="1" id="KW-1133">Transmembrane helix</keyword>
<feature type="transmembrane region" description="Helical" evidence="1">
    <location>
        <begin position="96"/>
        <end position="115"/>
    </location>
</feature>
<keyword evidence="3" id="KW-1185">Reference proteome</keyword>
<proteinExistence type="predicted"/>
<dbReference type="PANTHER" id="PTHR11360">
    <property type="entry name" value="MONOCARBOXYLATE TRANSPORTER"/>
    <property type="match status" value="1"/>
</dbReference>
<dbReference type="SUPFAM" id="SSF103473">
    <property type="entry name" value="MFS general substrate transporter"/>
    <property type="match status" value="1"/>
</dbReference>